<keyword evidence="7 9" id="KW-0503">Monooxygenase</keyword>
<dbReference type="InterPro" id="IPR017972">
    <property type="entry name" value="Cyt_P450_CS"/>
</dbReference>
<evidence type="ECO:0000313" key="11">
    <source>
        <dbReference type="EMBL" id="KAK4210839.1"/>
    </source>
</evidence>
<dbReference type="PANTHER" id="PTHR24287:SF1">
    <property type="entry name" value="P450, PUTATIVE (EUROFUNG)-RELATED"/>
    <property type="match status" value="1"/>
</dbReference>
<dbReference type="PANTHER" id="PTHR24287">
    <property type="entry name" value="P450, PUTATIVE (EUROFUNG)-RELATED"/>
    <property type="match status" value="1"/>
</dbReference>
<dbReference type="GO" id="GO:0004497">
    <property type="term" value="F:monooxygenase activity"/>
    <property type="evidence" value="ECO:0007669"/>
    <property type="project" value="UniProtKB-KW"/>
</dbReference>
<organism evidence="11 12">
    <name type="scientific">Rhypophila decipiens</name>
    <dbReference type="NCBI Taxonomy" id="261697"/>
    <lineage>
        <taxon>Eukaryota</taxon>
        <taxon>Fungi</taxon>
        <taxon>Dikarya</taxon>
        <taxon>Ascomycota</taxon>
        <taxon>Pezizomycotina</taxon>
        <taxon>Sordariomycetes</taxon>
        <taxon>Sordariomycetidae</taxon>
        <taxon>Sordariales</taxon>
        <taxon>Naviculisporaceae</taxon>
        <taxon>Rhypophila</taxon>
    </lineage>
</organism>
<dbReference type="Pfam" id="PF00067">
    <property type="entry name" value="p450"/>
    <property type="match status" value="1"/>
</dbReference>
<accession>A0AAN6Y1R0</accession>
<keyword evidence="10" id="KW-0812">Transmembrane</keyword>
<gene>
    <name evidence="11" type="ORF">QBC37DRAFT_428084</name>
</gene>
<comment type="cofactor">
    <cofactor evidence="1 8">
        <name>heme</name>
        <dbReference type="ChEBI" id="CHEBI:30413"/>
    </cofactor>
</comment>
<evidence type="ECO:0000256" key="4">
    <source>
        <dbReference type="ARBA" id="ARBA00022723"/>
    </source>
</evidence>
<reference evidence="11" key="2">
    <citation type="submission" date="2023-05" db="EMBL/GenBank/DDBJ databases">
        <authorList>
            <consortium name="Lawrence Berkeley National Laboratory"/>
            <person name="Steindorff A."/>
            <person name="Hensen N."/>
            <person name="Bonometti L."/>
            <person name="Westerberg I."/>
            <person name="Brannstrom I.O."/>
            <person name="Guillou S."/>
            <person name="Cros-Aarteil S."/>
            <person name="Calhoun S."/>
            <person name="Haridas S."/>
            <person name="Kuo A."/>
            <person name="Mondo S."/>
            <person name="Pangilinan J."/>
            <person name="Riley R."/>
            <person name="Labutti K."/>
            <person name="Andreopoulos B."/>
            <person name="Lipzen A."/>
            <person name="Chen C."/>
            <person name="Yanf M."/>
            <person name="Daum C."/>
            <person name="Ng V."/>
            <person name="Clum A."/>
            <person name="Ohm R."/>
            <person name="Martin F."/>
            <person name="Silar P."/>
            <person name="Natvig D."/>
            <person name="Lalanne C."/>
            <person name="Gautier V."/>
            <person name="Ament-Velasquez S.L."/>
            <person name="Kruys A."/>
            <person name="Hutchinson M.I."/>
            <person name="Powell A.J."/>
            <person name="Barry K."/>
            <person name="Miller A.N."/>
            <person name="Grigoriev I.V."/>
            <person name="Debuchy R."/>
            <person name="Gladieux P."/>
            <person name="Thoren M.H."/>
            <person name="Johannesson H."/>
        </authorList>
    </citation>
    <scope>NUCLEOTIDE SEQUENCE</scope>
    <source>
        <strain evidence="11">PSN293</strain>
    </source>
</reference>
<evidence type="ECO:0000256" key="2">
    <source>
        <dbReference type="ARBA" id="ARBA00010617"/>
    </source>
</evidence>
<keyword evidence="12" id="KW-1185">Reference proteome</keyword>
<reference evidence="11" key="1">
    <citation type="journal article" date="2023" name="Mol. Phylogenet. Evol.">
        <title>Genome-scale phylogeny and comparative genomics of the fungal order Sordariales.</title>
        <authorList>
            <person name="Hensen N."/>
            <person name="Bonometti L."/>
            <person name="Westerberg I."/>
            <person name="Brannstrom I.O."/>
            <person name="Guillou S."/>
            <person name="Cros-Aarteil S."/>
            <person name="Calhoun S."/>
            <person name="Haridas S."/>
            <person name="Kuo A."/>
            <person name="Mondo S."/>
            <person name="Pangilinan J."/>
            <person name="Riley R."/>
            <person name="LaButti K."/>
            <person name="Andreopoulos B."/>
            <person name="Lipzen A."/>
            <person name="Chen C."/>
            <person name="Yan M."/>
            <person name="Daum C."/>
            <person name="Ng V."/>
            <person name="Clum A."/>
            <person name="Steindorff A."/>
            <person name="Ohm R.A."/>
            <person name="Martin F."/>
            <person name="Silar P."/>
            <person name="Natvig D.O."/>
            <person name="Lalanne C."/>
            <person name="Gautier V."/>
            <person name="Ament-Velasquez S.L."/>
            <person name="Kruys A."/>
            <person name="Hutchinson M.I."/>
            <person name="Powell A.J."/>
            <person name="Barry K."/>
            <person name="Miller A.N."/>
            <person name="Grigoriev I.V."/>
            <person name="Debuchy R."/>
            <person name="Gladieux P."/>
            <person name="Hiltunen Thoren M."/>
            <person name="Johannesson H."/>
        </authorList>
    </citation>
    <scope>NUCLEOTIDE SEQUENCE</scope>
    <source>
        <strain evidence="11">PSN293</strain>
    </source>
</reference>
<dbReference type="CDD" id="cd11063">
    <property type="entry name" value="CYP52"/>
    <property type="match status" value="1"/>
</dbReference>
<dbReference type="InterPro" id="IPR001128">
    <property type="entry name" value="Cyt_P450"/>
</dbReference>
<dbReference type="AlphaFoldDB" id="A0AAN6Y1R0"/>
<evidence type="ECO:0000256" key="8">
    <source>
        <dbReference type="PIRSR" id="PIRSR602401-1"/>
    </source>
</evidence>
<evidence type="ECO:0000256" key="3">
    <source>
        <dbReference type="ARBA" id="ARBA00022617"/>
    </source>
</evidence>
<evidence type="ECO:0000256" key="1">
    <source>
        <dbReference type="ARBA" id="ARBA00001971"/>
    </source>
</evidence>
<dbReference type="InterPro" id="IPR036396">
    <property type="entry name" value="Cyt_P450_sf"/>
</dbReference>
<evidence type="ECO:0000256" key="5">
    <source>
        <dbReference type="ARBA" id="ARBA00023002"/>
    </source>
</evidence>
<dbReference type="GO" id="GO:0016705">
    <property type="term" value="F:oxidoreductase activity, acting on paired donors, with incorporation or reduction of molecular oxygen"/>
    <property type="evidence" value="ECO:0007669"/>
    <property type="project" value="InterPro"/>
</dbReference>
<dbReference type="PROSITE" id="PS00086">
    <property type="entry name" value="CYTOCHROME_P450"/>
    <property type="match status" value="1"/>
</dbReference>
<dbReference type="SUPFAM" id="SSF48264">
    <property type="entry name" value="Cytochrome P450"/>
    <property type="match status" value="1"/>
</dbReference>
<dbReference type="Gene3D" id="1.10.630.10">
    <property type="entry name" value="Cytochrome P450"/>
    <property type="match status" value="1"/>
</dbReference>
<sequence>MKPGTNHNMHTYLAVCLWAFGSWAILNLIDSYWRYFSYDAKRAKQGCQRAPRIPNKYPFGLDFFLDAAKADKEKTFPEMMIKRYGTLGPAVKTFEHYTLGNHGISTNDPKNIQAVLATKFKDFGLGERRNNTFRPLLGRGIFAVDGPSWEHSRALIRPQFARHQISDLEQQERHTQHLMRALATDNSGWTCPTNLLTLFFRLTLDRSTEFLFGESVNSQLINLPENLGKATQKVVASDNAIDEVTFAQAFDGAQGWLSDRSRLLDKYWMDDGPGRRRVVRIVHEFVNYFVRRALDHRKQRATAGQKDAESNQSNKPYVFLEELACETQDPIELRDQLCSLLFAGRDTTASFLSWTFWLLVRHPRVFEKLRKSILTSFGTYQTAVAGDTITLTGLKDCSYLQAVLNETLRLFPVVPVNMRQALRDTTLPTGGGPDGKSPIFVAKGQIVDYSVFVLQRTKEYWGEDADMFRPERWEGRKFGWDYLPFNGGPRICLGQQFALTVAGYTIVRLLQRFDKIENLDTDTEPTHNLSLVDNPFKGVLVRLHEADSP</sequence>
<dbReference type="GO" id="GO:0020037">
    <property type="term" value="F:heme binding"/>
    <property type="evidence" value="ECO:0007669"/>
    <property type="project" value="InterPro"/>
</dbReference>
<evidence type="ECO:0000256" key="9">
    <source>
        <dbReference type="RuleBase" id="RU000461"/>
    </source>
</evidence>
<dbReference type="EMBL" id="MU858164">
    <property type="protein sequence ID" value="KAK4210839.1"/>
    <property type="molecule type" value="Genomic_DNA"/>
</dbReference>
<feature type="transmembrane region" description="Helical" evidence="10">
    <location>
        <begin position="12"/>
        <end position="33"/>
    </location>
</feature>
<keyword evidence="6 8" id="KW-0408">Iron</keyword>
<evidence type="ECO:0000313" key="12">
    <source>
        <dbReference type="Proteomes" id="UP001301769"/>
    </source>
</evidence>
<keyword evidence="10" id="KW-0472">Membrane</keyword>
<dbReference type="InterPro" id="IPR047146">
    <property type="entry name" value="Cyt_P450_E_CYP52_fungi"/>
</dbReference>
<comment type="caution">
    <text evidence="11">The sequence shown here is derived from an EMBL/GenBank/DDBJ whole genome shotgun (WGS) entry which is preliminary data.</text>
</comment>
<keyword evidence="10" id="KW-1133">Transmembrane helix</keyword>
<evidence type="ECO:0000256" key="6">
    <source>
        <dbReference type="ARBA" id="ARBA00023004"/>
    </source>
</evidence>
<feature type="binding site" description="axial binding residue" evidence="8">
    <location>
        <position position="492"/>
    </location>
    <ligand>
        <name>heme</name>
        <dbReference type="ChEBI" id="CHEBI:30413"/>
    </ligand>
    <ligandPart>
        <name>Fe</name>
        <dbReference type="ChEBI" id="CHEBI:18248"/>
    </ligandPart>
</feature>
<comment type="similarity">
    <text evidence="2 9">Belongs to the cytochrome P450 family.</text>
</comment>
<dbReference type="GO" id="GO:0005506">
    <property type="term" value="F:iron ion binding"/>
    <property type="evidence" value="ECO:0007669"/>
    <property type="project" value="InterPro"/>
</dbReference>
<dbReference type="InterPro" id="IPR002401">
    <property type="entry name" value="Cyt_P450_E_grp-I"/>
</dbReference>
<keyword evidence="5 9" id="KW-0560">Oxidoreductase</keyword>
<name>A0AAN6Y1R0_9PEZI</name>
<keyword evidence="3 8" id="KW-0349">Heme</keyword>
<proteinExistence type="inferred from homology"/>
<protein>
    <submittedName>
        <fullName evidence="11">Cytochrome P450</fullName>
    </submittedName>
</protein>
<dbReference type="Proteomes" id="UP001301769">
    <property type="component" value="Unassembled WGS sequence"/>
</dbReference>
<evidence type="ECO:0000256" key="7">
    <source>
        <dbReference type="ARBA" id="ARBA00023033"/>
    </source>
</evidence>
<evidence type="ECO:0000256" key="10">
    <source>
        <dbReference type="SAM" id="Phobius"/>
    </source>
</evidence>
<dbReference type="PRINTS" id="PR00463">
    <property type="entry name" value="EP450I"/>
</dbReference>
<keyword evidence="4 8" id="KW-0479">Metal-binding</keyword>
<dbReference type="PRINTS" id="PR00385">
    <property type="entry name" value="P450"/>
</dbReference>